<dbReference type="RefSeq" id="WP_073291622.1">
    <property type="nucleotide sequence ID" value="NZ_FRCP01000028.1"/>
</dbReference>
<dbReference type="AlphaFoldDB" id="A0A1M7NGB1"/>
<dbReference type="EMBL" id="FRCP01000028">
    <property type="protein sequence ID" value="SHN02741.1"/>
    <property type="molecule type" value="Genomic_DNA"/>
</dbReference>
<dbReference type="Proteomes" id="UP000184038">
    <property type="component" value="Unassembled WGS sequence"/>
</dbReference>
<organism evidence="1 2">
    <name type="scientific">Anaerosporobacter mobilis DSM 15930</name>
    <dbReference type="NCBI Taxonomy" id="1120996"/>
    <lineage>
        <taxon>Bacteria</taxon>
        <taxon>Bacillati</taxon>
        <taxon>Bacillota</taxon>
        <taxon>Clostridia</taxon>
        <taxon>Lachnospirales</taxon>
        <taxon>Lachnospiraceae</taxon>
        <taxon>Anaerosporobacter</taxon>
    </lineage>
</organism>
<dbReference type="OrthoDB" id="2046421at2"/>
<name>A0A1M7NGB1_9FIRM</name>
<gene>
    <name evidence="1" type="ORF">SAMN02746066_04475</name>
</gene>
<proteinExistence type="predicted"/>
<reference evidence="1 2" key="1">
    <citation type="submission" date="2016-11" db="EMBL/GenBank/DDBJ databases">
        <authorList>
            <person name="Jaros S."/>
            <person name="Januszkiewicz K."/>
            <person name="Wedrychowicz H."/>
        </authorList>
    </citation>
    <scope>NUCLEOTIDE SEQUENCE [LARGE SCALE GENOMIC DNA]</scope>
    <source>
        <strain evidence="1 2">DSM 15930</strain>
    </source>
</reference>
<accession>A0A1M7NGB1</accession>
<keyword evidence="2" id="KW-1185">Reference proteome</keyword>
<sequence length="203" mass="23983">MENSKAYSYFIEQLNAVGTKRMDGYYPKLMEEIYDWERDEIEDIVWKQFCEKEDIDVAAFLPKLKKYQGVEKLKEMLLTSTVPSERSVTLSIILYEINEDKTYLEIIKKNIELEPNKMSNVSKLIYCKPNCKIYELLVEIYINSESDIIRSTAVTGILYNKGIITNPLDLQEIIKNIDLERKFDSDDLTERKKIIEKFEKHQL</sequence>
<evidence type="ECO:0000313" key="1">
    <source>
        <dbReference type="EMBL" id="SHN02741.1"/>
    </source>
</evidence>
<evidence type="ECO:0000313" key="2">
    <source>
        <dbReference type="Proteomes" id="UP000184038"/>
    </source>
</evidence>
<evidence type="ECO:0008006" key="3">
    <source>
        <dbReference type="Google" id="ProtNLM"/>
    </source>
</evidence>
<protein>
    <recommendedName>
        <fullName evidence="3">HEAT repeat-containing protein</fullName>
    </recommendedName>
</protein>